<reference evidence="2" key="1">
    <citation type="submission" date="2014-09" db="EMBL/GenBank/DDBJ databases">
        <authorList>
            <person name="Magalhaes I.L.F."/>
            <person name="Oliveira U."/>
            <person name="Santos F.R."/>
            <person name="Vidigal T.H.D.A."/>
            <person name="Brescovit A.D."/>
            <person name="Santos A.J."/>
        </authorList>
    </citation>
    <scope>NUCLEOTIDE SEQUENCE</scope>
    <source>
        <tissue evidence="2">Shoot tissue taken approximately 20 cm above the soil surface</tissue>
    </source>
</reference>
<proteinExistence type="predicted"/>
<organism evidence="2">
    <name type="scientific">Arundo donax</name>
    <name type="common">Giant reed</name>
    <name type="synonym">Donax arundinaceus</name>
    <dbReference type="NCBI Taxonomy" id="35708"/>
    <lineage>
        <taxon>Eukaryota</taxon>
        <taxon>Viridiplantae</taxon>
        <taxon>Streptophyta</taxon>
        <taxon>Embryophyta</taxon>
        <taxon>Tracheophyta</taxon>
        <taxon>Spermatophyta</taxon>
        <taxon>Magnoliopsida</taxon>
        <taxon>Liliopsida</taxon>
        <taxon>Poales</taxon>
        <taxon>Poaceae</taxon>
        <taxon>PACMAD clade</taxon>
        <taxon>Arundinoideae</taxon>
        <taxon>Arundineae</taxon>
        <taxon>Arundo</taxon>
    </lineage>
</organism>
<feature type="region of interest" description="Disordered" evidence="1">
    <location>
        <begin position="1"/>
        <end position="21"/>
    </location>
</feature>
<accession>A0A0A9HDD1</accession>
<dbReference type="AlphaFoldDB" id="A0A0A9HDD1"/>
<dbReference type="EMBL" id="GBRH01164067">
    <property type="protein sequence ID" value="JAE33829.1"/>
    <property type="molecule type" value="Transcribed_RNA"/>
</dbReference>
<sequence>MKYPKMHCQLKKMQSGQESCH</sequence>
<name>A0A0A9HDD1_ARUDO</name>
<evidence type="ECO:0000256" key="1">
    <source>
        <dbReference type="SAM" id="MobiDB-lite"/>
    </source>
</evidence>
<evidence type="ECO:0000313" key="2">
    <source>
        <dbReference type="EMBL" id="JAE33829.1"/>
    </source>
</evidence>
<feature type="compositionally biased region" description="Basic residues" evidence="1">
    <location>
        <begin position="1"/>
        <end position="10"/>
    </location>
</feature>
<protein>
    <submittedName>
        <fullName evidence="2">Uncharacterized protein</fullName>
    </submittedName>
</protein>
<feature type="compositionally biased region" description="Polar residues" evidence="1">
    <location>
        <begin position="12"/>
        <end position="21"/>
    </location>
</feature>
<reference evidence="2" key="2">
    <citation type="journal article" date="2015" name="Data Brief">
        <title>Shoot transcriptome of the giant reed, Arundo donax.</title>
        <authorList>
            <person name="Barrero R.A."/>
            <person name="Guerrero F.D."/>
            <person name="Moolhuijzen P."/>
            <person name="Goolsby J.A."/>
            <person name="Tidwell J."/>
            <person name="Bellgard S.E."/>
            <person name="Bellgard M.I."/>
        </authorList>
    </citation>
    <scope>NUCLEOTIDE SEQUENCE</scope>
    <source>
        <tissue evidence="2">Shoot tissue taken approximately 20 cm above the soil surface</tissue>
    </source>
</reference>